<reference evidence="1" key="1">
    <citation type="journal article" date="2020" name="Stud. Mycol.">
        <title>101 Dothideomycetes genomes: a test case for predicting lifestyles and emergence of pathogens.</title>
        <authorList>
            <person name="Haridas S."/>
            <person name="Albert R."/>
            <person name="Binder M."/>
            <person name="Bloem J."/>
            <person name="Labutti K."/>
            <person name="Salamov A."/>
            <person name="Andreopoulos B."/>
            <person name="Baker S."/>
            <person name="Barry K."/>
            <person name="Bills G."/>
            <person name="Bluhm B."/>
            <person name="Cannon C."/>
            <person name="Castanera R."/>
            <person name="Culley D."/>
            <person name="Daum C."/>
            <person name="Ezra D."/>
            <person name="Gonzalez J."/>
            <person name="Henrissat B."/>
            <person name="Kuo A."/>
            <person name="Liang C."/>
            <person name="Lipzen A."/>
            <person name="Lutzoni F."/>
            <person name="Magnuson J."/>
            <person name="Mondo S."/>
            <person name="Nolan M."/>
            <person name="Ohm R."/>
            <person name="Pangilinan J."/>
            <person name="Park H.-J."/>
            <person name="Ramirez L."/>
            <person name="Alfaro M."/>
            <person name="Sun H."/>
            <person name="Tritt A."/>
            <person name="Yoshinaga Y."/>
            <person name="Zwiers L.-H."/>
            <person name="Turgeon B."/>
            <person name="Goodwin S."/>
            <person name="Spatafora J."/>
            <person name="Crous P."/>
            <person name="Grigoriev I."/>
        </authorList>
    </citation>
    <scope>NUCLEOTIDE SEQUENCE</scope>
    <source>
        <strain evidence="1">CBS 125425</strain>
    </source>
</reference>
<dbReference type="Proteomes" id="UP000799444">
    <property type="component" value="Unassembled WGS sequence"/>
</dbReference>
<dbReference type="EMBL" id="ML996109">
    <property type="protein sequence ID" value="KAF2738481.1"/>
    <property type="molecule type" value="Genomic_DNA"/>
</dbReference>
<sequence>MVIPRLIVRTTSLSHDPLDLRAQCRRRALEDLHSVVVVPLLVRRRRVYLALPLRVRIRLRVMVSGSSGRRRRIRVLCEGGAARFLLLVPAEEEEDDDELEEHDEDDNYYDDGAVAVARRVVVAAGRGPAFVQEGGRGCGRRGGDEVWDGEGGHCLWFGVYWR</sequence>
<name>A0A9P4V6G4_9PLEO</name>
<organism evidence="1 2">
    <name type="scientific">Polyplosphaeria fusca</name>
    <dbReference type="NCBI Taxonomy" id="682080"/>
    <lineage>
        <taxon>Eukaryota</taxon>
        <taxon>Fungi</taxon>
        <taxon>Dikarya</taxon>
        <taxon>Ascomycota</taxon>
        <taxon>Pezizomycotina</taxon>
        <taxon>Dothideomycetes</taxon>
        <taxon>Pleosporomycetidae</taxon>
        <taxon>Pleosporales</taxon>
        <taxon>Tetraplosphaeriaceae</taxon>
        <taxon>Polyplosphaeria</taxon>
    </lineage>
</organism>
<dbReference type="AlphaFoldDB" id="A0A9P4V6G4"/>
<evidence type="ECO:0000313" key="2">
    <source>
        <dbReference type="Proteomes" id="UP000799444"/>
    </source>
</evidence>
<comment type="caution">
    <text evidence="1">The sequence shown here is derived from an EMBL/GenBank/DDBJ whole genome shotgun (WGS) entry which is preliminary data.</text>
</comment>
<proteinExistence type="predicted"/>
<accession>A0A9P4V6G4</accession>
<gene>
    <name evidence="1" type="ORF">EJ04DRAFT_53347</name>
</gene>
<evidence type="ECO:0000313" key="1">
    <source>
        <dbReference type="EMBL" id="KAF2738481.1"/>
    </source>
</evidence>
<keyword evidence="2" id="KW-1185">Reference proteome</keyword>
<protein>
    <submittedName>
        <fullName evidence="1">Uncharacterized protein</fullName>
    </submittedName>
</protein>